<evidence type="ECO:0000313" key="1">
    <source>
        <dbReference type="EMBL" id="GHO56906.1"/>
    </source>
</evidence>
<keyword evidence="2" id="KW-1185">Reference proteome</keyword>
<evidence type="ECO:0000313" key="2">
    <source>
        <dbReference type="Proteomes" id="UP000654345"/>
    </source>
</evidence>
<organism evidence="1 2">
    <name type="scientific">Ktedonobacter robiniae</name>
    <dbReference type="NCBI Taxonomy" id="2778365"/>
    <lineage>
        <taxon>Bacteria</taxon>
        <taxon>Bacillati</taxon>
        <taxon>Chloroflexota</taxon>
        <taxon>Ktedonobacteria</taxon>
        <taxon>Ktedonobacterales</taxon>
        <taxon>Ktedonobacteraceae</taxon>
        <taxon>Ktedonobacter</taxon>
    </lineage>
</organism>
<dbReference type="InterPro" id="IPR036390">
    <property type="entry name" value="WH_DNA-bd_sf"/>
</dbReference>
<sequence>MWQTICLCPPTMPESERLRFLNLYGQFVHPPQEFNEVDLGLAFLSHLTPAEALTVLQERQNLIERSQEWLSIHKQNDDGELLNLLIQDHTYTLLEAEHSWLEGAVRRLRSAAT</sequence>
<protein>
    <recommendedName>
        <fullName evidence="3">PadR family transcriptional regulator</fullName>
    </recommendedName>
</protein>
<name>A0ABQ3UVR8_9CHLR</name>
<dbReference type="SUPFAM" id="SSF46785">
    <property type="entry name" value="Winged helix' DNA-binding domain"/>
    <property type="match status" value="1"/>
</dbReference>
<reference evidence="1 2" key="1">
    <citation type="journal article" date="2021" name="Int. J. Syst. Evol. Microbiol.">
        <title>Reticulibacter mediterranei gen. nov., sp. nov., within the new family Reticulibacteraceae fam. nov., and Ktedonospora formicarum gen. nov., sp. nov., Ktedonobacter robiniae sp. nov., Dictyobacter formicarum sp. nov. and Dictyobacter arantiisoli sp. nov., belonging to the class Ktedonobacteria.</title>
        <authorList>
            <person name="Yabe S."/>
            <person name="Zheng Y."/>
            <person name="Wang C.M."/>
            <person name="Sakai Y."/>
            <person name="Abe K."/>
            <person name="Yokota A."/>
            <person name="Donadio S."/>
            <person name="Cavaletti L."/>
            <person name="Monciardini P."/>
        </authorList>
    </citation>
    <scope>NUCLEOTIDE SEQUENCE [LARGE SCALE GENOMIC DNA]</scope>
    <source>
        <strain evidence="1 2">SOSP1-30</strain>
    </source>
</reference>
<dbReference type="RefSeq" id="WP_201373355.1">
    <property type="nucleotide sequence ID" value="NZ_BNJG01000002.1"/>
</dbReference>
<comment type="caution">
    <text evidence="1">The sequence shown here is derived from an EMBL/GenBank/DDBJ whole genome shotgun (WGS) entry which is preliminary data.</text>
</comment>
<dbReference type="Proteomes" id="UP000654345">
    <property type="component" value="Unassembled WGS sequence"/>
</dbReference>
<proteinExistence type="predicted"/>
<gene>
    <name evidence="1" type="ORF">KSB_53810</name>
</gene>
<dbReference type="EMBL" id="BNJG01000002">
    <property type="protein sequence ID" value="GHO56906.1"/>
    <property type="molecule type" value="Genomic_DNA"/>
</dbReference>
<evidence type="ECO:0008006" key="3">
    <source>
        <dbReference type="Google" id="ProtNLM"/>
    </source>
</evidence>
<accession>A0ABQ3UVR8</accession>